<evidence type="ECO:0000313" key="1">
    <source>
        <dbReference type="EMBL" id="AET56874.1"/>
    </source>
</evidence>
<reference evidence="1 2" key="3">
    <citation type="journal article" date="2012" name="J. Bacteriol.">
        <title>Genome Sequence of Paenibacillus terrae HPL-003, a Xylanase-Producing Bacterium Isolated from Soil Found in Forest Residue.</title>
        <authorList>
            <person name="Shin S.H."/>
            <person name="Kim S."/>
            <person name="Kim J.Y."/>
            <person name="Song H.Y."/>
            <person name="Cho S.J."/>
            <person name="Kim D.R."/>
            <person name="Lee K.I."/>
            <person name="Lim H.K."/>
            <person name="Park N.J."/>
            <person name="Hwang I.T."/>
            <person name="Yang K.S."/>
        </authorList>
    </citation>
    <scope>NUCLEOTIDE SEQUENCE [LARGE SCALE GENOMIC DNA]</scope>
    <source>
        <strain evidence="1 2">HPL-003</strain>
    </source>
</reference>
<dbReference type="AlphaFoldDB" id="G7VTJ1"/>
<evidence type="ECO:0000313" key="2">
    <source>
        <dbReference type="Proteomes" id="UP000005876"/>
    </source>
</evidence>
<name>G7VTJ1_PAETH</name>
<reference key="2">
    <citation type="submission" date="2011-11" db="EMBL/GenBank/DDBJ databases">
        <authorList>
            <person name="Shin S.H."/>
            <person name="Kim S."/>
            <person name="Kim J.Y."/>
        </authorList>
    </citation>
    <scope>NUCLEOTIDE SEQUENCE</scope>
    <source>
        <strain>HPL-003</strain>
    </source>
</reference>
<dbReference type="KEGG" id="pta:HPL003_00440"/>
<gene>
    <name evidence="1" type="ordered locus">HPL003_00440</name>
</gene>
<accession>G7VTJ1</accession>
<protein>
    <submittedName>
        <fullName evidence="1">Uncharacterized protein</fullName>
    </submittedName>
</protein>
<sequence>MIEQKKPIDQLPKELAPFAGEQQRRIIPQKRYGVSVSQSRRVRVATFFAIAKQRYRTASRKPNFGNIGRLLSSLTIPCSNAIGVKP</sequence>
<dbReference type="Proteomes" id="UP000005876">
    <property type="component" value="Chromosome"/>
</dbReference>
<dbReference type="HOGENOM" id="CLU_2495015_0_0_9"/>
<proteinExistence type="predicted"/>
<dbReference type="EMBL" id="CP003107">
    <property type="protein sequence ID" value="AET56874.1"/>
    <property type="molecule type" value="Genomic_DNA"/>
</dbReference>
<dbReference type="STRING" id="985665.HPL003_00440"/>
<reference evidence="2" key="1">
    <citation type="submission" date="2011-11" db="EMBL/GenBank/DDBJ databases">
        <title>Complete sequence of Paenibacillus terrae HPL-003.</title>
        <authorList>
            <person name="Shin S.H."/>
            <person name="Kim S."/>
            <person name="Kim J.Y."/>
        </authorList>
    </citation>
    <scope>NUCLEOTIDE SEQUENCE [LARGE SCALE GENOMIC DNA]</scope>
    <source>
        <strain evidence="2">HPL-003</strain>
    </source>
</reference>
<organism evidence="1 2">
    <name type="scientific">Paenibacillus terrae (strain HPL-003)</name>
    <dbReference type="NCBI Taxonomy" id="985665"/>
    <lineage>
        <taxon>Bacteria</taxon>
        <taxon>Bacillati</taxon>
        <taxon>Bacillota</taxon>
        <taxon>Bacilli</taxon>
        <taxon>Bacillales</taxon>
        <taxon>Paenibacillaceae</taxon>
        <taxon>Paenibacillus</taxon>
    </lineage>
</organism>